<evidence type="ECO:0000256" key="2">
    <source>
        <dbReference type="RuleBase" id="RU003750"/>
    </source>
</evidence>
<keyword evidence="5" id="KW-1185">Reference proteome</keyword>
<dbReference type="GO" id="GO:0016020">
    <property type="term" value="C:membrane"/>
    <property type="evidence" value="ECO:0007669"/>
    <property type="project" value="InterPro"/>
</dbReference>
<dbReference type="EMBL" id="BOOY01000034">
    <property type="protein sequence ID" value="GIJ05521.1"/>
    <property type="molecule type" value="Genomic_DNA"/>
</dbReference>
<keyword evidence="1 2" id="KW-0808">Transferase</keyword>
<feature type="transmembrane region" description="Helical" evidence="3">
    <location>
        <begin position="39"/>
        <end position="59"/>
    </location>
</feature>
<reference evidence="4" key="1">
    <citation type="submission" date="2021-01" db="EMBL/GenBank/DDBJ databases">
        <title>Whole genome shotgun sequence of Spirilliplanes yamanashiensis NBRC 15828.</title>
        <authorList>
            <person name="Komaki H."/>
            <person name="Tamura T."/>
        </authorList>
    </citation>
    <scope>NUCLEOTIDE SEQUENCE</scope>
    <source>
        <strain evidence="4">NBRC 15828</strain>
    </source>
</reference>
<evidence type="ECO:0000256" key="3">
    <source>
        <dbReference type="SAM" id="Phobius"/>
    </source>
</evidence>
<evidence type="ECO:0000256" key="1">
    <source>
        <dbReference type="ARBA" id="ARBA00022679"/>
    </source>
</evidence>
<dbReference type="AlphaFoldDB" id="A0A8J3YB87"/>
<dbReference type="InterPro" id="IPR043130">
    <property type="entry name" value="CDP-OH_PTrfase_TM_dom"/>
</dbReference>
<organism evidence="4 5">
    <name type="scientific">Spirilliplanes yamanashiensis</name>
    <dbReference type="NCBI Taxonomy" id="42233"/>
    <lineage>
        <taxon>Bacteria</taxon>
        <taxon>Bacillati</taxon>
        <taxon>Actinomycetota</taxon>
        <taxon>Actinomycetes</taxon>
        <taxon>Micromonosporales</taxon>
        <taxon>Micromonosporaceae</taxon>
        <taxon>Spirilliplanes</taxon>
    </lineage>
</organism>
<comment type="caution">
    <text evidence="4">The sequence shown here is derived from an EMBL/GenBank/DDBJ whole genome shotgun (WGS) entry which is preliminary data.</text>
</comment>
<dbReference type="PROSITE" id="PS00379">
    <property type="entry name" value="CDP_ALCOHOL_P_TRANSF"/>
    <property type="match status" value="1"/>
</dbReference>
<dbReference type="GO" id="GO:0008654">
    <property type="term" value="P:phospholipid biosynthetic process"/>
    <property type="evidence" value="ECO:0007669"/>
    <property type="project" value="InterPro"/>
</dbReference>
<feature type="transmembrane region" description="Helical" evidence="3">
    <location>
        <begin position="95"/>
        <end position="111"/>
    </location>
</feature>
<feature type="transmembrane region" description="Helical" evidence="3">
    <location>
        <begin position="211"/>
        <end position="233"/>
    </location>
</feature>
<keyword evidence="3" id="KW-0812">Transmembrane</keyword>
<dbReference type="InterPro" id="IPR048254">
    <property type="entry name" value="CDP_ALCOHOL_P_TRANSF_CS"/>
</dbReference>
<keyword evidence="3" id="KW-0472">Membrane</keyword>
<dbReference type="Proteomes" id="UP000652013">
    <property type="component" value="Unassembled WGS sequence"/>
</dbReference>
<evidence type="ECO:0000313" key="5">
    <source>
        <dbReference type="Proteomes" id="UP000652013"/>
    </source>
</evidence>
<name>A0A8J3YB87_9ACTN</name>
<proteinExistence type="inferred from homology"/>
<dbReference type="RefSeq" id="WP_239107806.1">
    <property type="nucleotide sequence ID" value="NZ_BAAAGJ010000005.1"/>
</dbReference>
<sequence>MTTSTHPVATVTADAPAVGLVAQFALLATLGATVGLGPAGWVTGGVFGVGLWLLLLAGLRTSGLRAFGPANQVTLARATLVGGVAALIADSFTRGVPVAVLIVLASVALLLDGVDGKVARRTGTCSPFGARFDMEVDAFLILALSAYVAADFGAWVLAIGAMRYLFVAASWAWPWLDAALPPKFARKVVAAVQGVALVVAGSGLLPWAAGLLVVVAALGALCWSFGTDSAWLWRSAHRTPVPA</sequence>
<comment type="similarity">
    <text evidence="2">Belongs to the CDP-alcohol phosphatidyltransferase class-I family.</text>
</comment>
<accession>A0A8J3YB87</accession>
<dbReference type="GO" id="GO:0016780">
    <property type="term" value="F:phosphotransferase activity, for other substituted phosphate groups"/>
    <property type="evidence" value="ECO:0007669"/>
    <property type="project" value="InterPro"/>
</dbReference>
<protein>
    <submittedName>
        <fullName evidence="4">Membrane protein</fullName>
    </submittedName>
</protein>
<evidence type="ECO:0000313" key="4">
    <source>
        <dbReference type="EMBL" id="GIJ05521.1"/>
    </source>
</evidence>
<dbReference type="Gene3D" id="1.20.120.1760">
    <property type="match status" value="1"/>
</dbReference>
<keyword evidence="3" id="KW-1133">Transmembrane helix</keyword>
<gene>
    <name evidence="4" type="ORF">Sya03_48730</name>
</gene>
<dbReference type="InterPro" id="IPR000462">
    <property type="entry name" value="CDP-OH_P_trans"/>
</dbReference>
<dbReference type="Pfam" id="PF01066">
    <property type="entry name" value="CDP-OH_P_transf"/>
    <property type="match status" value="1"/>
</dbReference>